<dbReference type="InterPro" id="IPR052065">
    <property type="entry name" value="Compl_asym_regulator"/>
</dbReference>
<evidence type="ECO:0000313" key="7">
    <source>
        <dbReference type="EMBL" id="CAC5404977.1"/>
    </source>
</evidence>
<keyword evidence="2" id="KW-0964">Secreted</keyword>
<evidence type="ECO:0000256" key="3">
    <source>
        <dbReference type="ARBA" id="ARBA00022729"/>
    </source>
</evidence>
<dbReference type="InterPro" id="IPR000884">
    <property type="entry name" value="TSP1_rpt"/>
</dbReference>
<sequence>MYREGEREHLTCSVEFKETIDITSINYIHGECSHSETYGIRNLCNGKTNCNVDVFNSNIGSSCGGNGRAILEVKYNCLQATWDDWSSWSECTRSCGSGTQTRQRQCLKPNEYHGWICFRLSRNCDDNNFQYSLPQFLSNLKDDSGPGSGFLLLNGIFTVNCCGRVYTCKDWKSQIYDHEKDRWFGSDNNIGYYDCHPTIKPCPLSLRLNDPVNDGDVTDIDSLSNLSNRIYALNYSTTENIWSDWKYCSNHIRSIFSSLDRPITIAILPEPVTIPDHLMLDAFVMTIPISDPDYGDFIQDFKLDYTNDYFYLDTKLRSVYVKKSLQHVIGQKNTTLYFTCTVQDSCFNLANTNITIVSYNVPPVVIGLPDILRVYLQQIQNDSSFHIFHVEDPSDDNVSCDLSKISPLTDKLILKMDGNDPIVKMYTEGEMAYLTCSVEFEETMEILSINYTNGACSHCETYGVRNLCNGKTECSFEVSNSNIGSSCGANGRATLEVKYNCIRNGGWSDWNTSTSCPVACGGGIRNVTRTCSNPYPNAIGSRCTGEAFDEQTCNTYNCIDQIFACLNANVNWNCPNGHIEVNKAIWEARRSCGVGYNSFISHNVIKRMKTTCDNKTTCSFVANDHNFGVSCSTSTSRCTIFEYVYTCIKATWDDWSTWSECTRSCGSGIQTRQRKCLNQMNTTDGYISECEGIGTCSRSCNTEPRPYCNDNTFQYTSTQSSSDLKEDNSSGTTDLRKSTQFIVSEDKRIVISQGDVIGWFDSGRNIVGFHDCFPVNETCTLSFRLNNDVGEGHVIDIASLSRMSNRIYTMNHSTTENRPIAFDLPSEPITIPDHLNVDAFVMTIPISDPDYGDYILDYKLDYDNEYFYFDTTLRSVYVKEALPHIIGQHNTTLNILLTCEDSCFNSATANITITSFNVPPEVSDFTDELIIDPNKLSNDSRFHIFNVEDPSNDNISCGMKNTSDSTDIFALEMDDNDAYLRFTNHTAISNNSSLEYKLDIFCEDGTDESIFKLTVNVRSTKNDQTNIGTDPDVTHIVIIGVCAFMSVLFVVLFILALILNCRSKRMMRENSEGRINTDMSTIDKTVEPNPDVEIEQIVDQQKTFMLKCL</sequence>
<dbReference type="Pfam" id="PF00090">
    <property type="entry name" value="TSP_1"/>
    <property type="match status" value="3"/>
</dbReference>
<dbReference type="SMART" id="SM00209">
    <property type="entry name" value="TSP1"/>
    <property type="match status" value="3"/>
</dbReference>
<keyword evidence="6" id="KW-0812">Transmembrane</keyword>
<dbReference type="PROSITE" id="PS50092">
    <property type="entry name" value="TSP1"/>
    <property type="match status" value="3"/>
</dbReference>
<comment type="subcellular location">
    <subcellularLocation>
        <location evidence="1">Secreted</location>
    </subcellularLocation>
</comment>
<dbReference type="Gene3D" id="2.60.120.740">
    <property type="match status" value="3"/>
</dbReference>
<dbReference type="PANTHER" id="PTHR22906:SF43">
    <property type="entry name" value="PROPERDIN"/>
    <property type="match status" value="1"/>
</dbReference>
<dbReference type="SUPFAM" id="SSF82895">
    <property type="entry name" value="TSP-1 type 1 repeat"/>
    <property type="match status" value="3"/>
</dbReference>
<accession>A0A6J8DBD4</accession>
<name>A0A6J8DBD4_MYTCO</name>
<dbReference type="AlphaFoldDB" id="A0A6J8DBD4"/>
<dbReference type="Proteomes" id="UP000507470">
    <property type="component" value="Unassembled WGS sequence"/>
</dbReference>
<evidence type="ECO:0000256" key="6">
    <source>
        <dbReference type="SAM" id="Phobius"/>
    </source>
</evidence>
<keyword evidence="6" id="KW-1133">Transmembrane helix</keyword>
<evidence type="ECO:0000313" key="8">
    <source>
        <dbReference type="Proteomes" id="UP000507470"/>
    </source>
</evidence>
<feature type="transmembrane region" description="Helical" evidence="6">
    <location>
        <begin position="1036"/>
        <end position="1059"/>
    </location>
</feature>
<reference evidence="7 8" key="1">
    <citation type="submission" date="2020-06" db="EMBL/GenBank/DDBJ databases">
        <authorList>
            <person name="Li R."/>
            <person name="Bekaert M."/>
        </authorList>
    </citation>
    <scope>NUCLEOTIDE SEQUENCE [LARGE SCALE GENOMIC DNA]</scope>
    <source>
        <strain evidence="8">wild</strain>
    </source>
</reference>
<keyword evidence="5" id="KW-1015">Disulfide bond</keyword>
<proteinExistence type="predicted"/>
<dbReference type="OrthoDB" id="6070884at2759"/>
<evidence type="ECO:0000256" key="2">
    <source>
        <dbReference type="ARBA" id="ARBA00022525"/>
    </source>
</evidence>
<protein>
    <recommendedName>
        <fullName evidence="9">HMCN</fullName>
    </recommendedName>
</protein>
<keyword evidence="3" id="KW-0732">Signal</keyword>
<evidence type="ECO:0000256" key="1">
    <source>
        <dbReference type="ARBA" id="ARBA00004613"/>
    </source>
</evidence>
<dbReference type="CDD" id="cd22823">
    <property type="entry name" value="Gal_Rha_Lectin"/>
    <property type="match status" value="3"/>
</dbReference>
<keyword evidence="8" id="KW-1185">Reference proteome</keyword>
<dbReference type="PANTHER" id="PTHR22906">
    <property type="entry name" value="PROPERDIN"/>
    <property type="match status" value="1"/>
</dbReference>
<evidence type="ECO:0000256" key="5">
    <source>
        <dbReference type="ARBA" id="ARBA00023157"/>
    </source>
</evidence>
<keyword evidence="6" id="KW-0472">Membrane</keyword>
<dbReference type="EMBL" id="CACVKT020007049">
    <property type="protein sequence ID" value="CAC5404977.1"/>
    <property type="molecule type" value="Genomic_DNA"/>
</dbReference>
<keyword evidence="4" id="KW-0677">Repeat</keyword>
<dbReference type="FunFam" id="2.20.100.10:FF:000001">
    <property type="entry name" value="semaphorin-5A isoform X1"/>
    <property type="match status" value="1"/>
</dbReference>
<evidence type="ECO:0000256" key="4">
    <source>
        <dbReference type="ARBA" id="ARBA00022737"/>
    </source>
</evidence>
<gene>
    <name evidence="7" type="ORF">MCOR_38706</name>
</gene>
<dbReference type="Gene3D" id="2.20.100.10">
    <property type="entry name" value="Thrombospondin type-1 (TSP1) repeat"/>
    <property type="match status" value="3"/>
</dbReference>
<evidence type="ECO:0008006" key="9">
    <source>
        <dbReference type="Google" id="ProtNLM"/>
    </source>
</evidence>
<dbReference type="InterPro" id="IPR043159">
    <property type="entry name" value="Lectin_gal-bd_sf"/>
</dbReference>
<dbReference type="InterPro" id="IPR036383">
    <property type="entry name" value="TSP1_rpt_sf"/>
</dbReference>
<organism evidence="7 8">
    <name type="scientific">Mytilus coruscus</name>
    <name type="common">Sea mussel</name>
    <dbReference type="NCBI Taxonomy" id="42192"/>
    <lineage>
        <taxon>Eukaryota</taxon>
        <taxon>Metazoa</taxon>
        <taxon>Spiralia</taxon>
        <taxon>Lophotrochozoa</taxon>
        <taxon>Mollusca</taxon>
        <taxon>Bivalvia</taxon>
        <taxon>Autobranchia</taxon>
        <taxon>Pteriomorphia</taxon>
        <taxon>Mytilida</taxon>
        <taxon>Mytiloidea</taxon>
        <taxon>Mytilidae</taxon>
        <taxon>Mytilinae</taxon>
        <taxon>Mytilus</taxon>
    </lineage>
</organism>